<dbReference type="Gene3D" id="1.10.3720.10">
    <property type="entry name" value="MetI-like"/>
    <property type="match status" value="1"/>
</dbReference>
<proteinExistence type="predicted"/>
<evidence type="ECO:0000256" key="4">
    <source>
        <dbReference type="ARBA" id="ARBA00022519"/>
    </source>
</evidence>
<comment type="subcellular location">
    <subcellularLocation>
        <location evidence="1">Cell inner membrane</location>
        <topology evidence="1">Multi-pass membrane protein</topology>
    </subcellularLocation>
</comment>
<evidence type="ECO:0000256" key="3">
    <source>
        <dbReference type="ARBA" id="ARBA00022475"/>
    </source>
</evidence>
<evidence type="ECO:0000256" key="6">
    <source>
        <dbReference type="ARBA" id="ARBA00022989"/>
    </source>
</evidence>
<keyword evidence="6 8" id="KW-1133">Transmembrane helix</keyword>
<dbReference type="GO" id="GO:0055085">
    <property type="term" value="P:transmembrane transport"/>
    <property type="evidence" value="ECO:0007669"/>
    <property type="project" value="InterPro"/>
</dbReference>
<evidence type="ECO:0000256" key="7">
    <source>
        <dbReference type="ARBA" id="ARBA00023136"/>
    </source>
</evidence>
<dbReference type="GO" id="GO:0005886">
    <property type="term" value="C:plasma membrane"/>
    <property type="evidence" value="ECO:0007669"/>
    <property type="project" value="UniProtKB-SubCell"/>
</dbReference>
<reference evidence="10" key="1">
    <citation type="submission" date="2018-05" db="EMBL/GenBank/DDBJ databases">
        <authorList>
            <person name="Lanie J.A."/>
            <person name="Ng W.-L."/>
            <person name="Kazmierczak K.M."/>
            <person name="Andrzejewski T.M."/>
            <person name="Davidsen T.M."/>
            <person name="Wayne K.J."/>
            <person name="Tettelin H."/>
            <person name="Glass J.I."/>
            <person name="Rusch D."/>
            <person name="Podicherti R."/>
            <person name="Tsui H.-C.T."/>
            <person name="Winkler M.E."/>
        </authorList>
    </citation>
    <scope>NUCLEOTIDE SEQUENCE</scope>
</reference>
<evidence type="ECO:0000256" key="5">
    <source>
        <dbReference type="ARBA" id="ARBA00022692"/>
    </source>
</evidence>
<dbReference type="InterPro" id="IPR035906">
    <property type="entry name" value="MetI-like_sf"/>
</dbReference>
<feature type="non-terminal residue" evidence="10">
    <location>
        <position position="240"/>
    </location>
</feature>
<dbReference type="SUPFAM" id="SSF161098">
    <property type="entry name" value="MetI-like"/>
    <property type="match status" value="1"/>
</dbReference>
<feature type="transmembrane region" description="Helical" evidence="8">
    <location>
        <begin position="20"/>
        <end position="41"/>
    </location>
</feature>
<accession>A0A383CKH4</accession>
<keyword evidence="2" id="KW-0813">Transport</keyword>
<evidence type="ECO:0000259" key="9">
    <source>
        <dbReference type="PROSITE" id="PS50928"/>
    </source>
</evidence>
<keyword evidence="5 8" id="KW-0812">Transmembrane</keyword>
<dbReference type="CDD" id="cd06261">
    <property type="entry name" value="TM_PBP2"/>
    <property type="match status" value="1"/>
</dbReference>
<feature type="transmembrane region" description="Helical" evidence="8">
    <location>
        <begin position="61"/>
        <end position="83"/>
    </location>
</feature>
<feature type="transmembrane region" description="Helical" evidence="8">
    <location>
        <begin position="135"/>
        <end position="154"/>
    </location>
</feature>
<keyword evidence="3" id="KW-1003">Cell membrane</keyword>
<dbReference type="PROSITE" id="PS50928">
    <property type="entry name" value="ABC_TM1"/>
    <property type="match status" value="1"/>
</dbReference>
<dbReference type="AlphaFoldDB" id="A0A383CKH4"/>
<feature type="transmembrane region" description="Helical" evidence="8">
    <location>
        <begin position="95"/>
        <end position="115"/>
    </location>
</feature>
<evidence type="ECO:0000256" key="2">
    <source>
        <dbReference type="ARBA" id="ARBA00022448"/>
    </source>
</evidence>
<keyword evidence="7 8" id="KW-0472">Membrane</keyword>
<feature type="non-terminal residue" evidence="10">
    <location>
        <position position="1"/>
    </location>
</feature>
<evidence type="ECO:0000313" key="10">
    <source>
        <dbReference type="EMBL" id="SVE32255.1"/>
    </source>
</evidence>
<protein>
    <recommendedName>
        <fullName evidence="9">ABC transmembrane type-1 domain-containing protein</fullName>
    </recommendedName>
</protein>
<dbReference type="PANTHER" id="PTHR43357:SF3">
    <property type="entry name" value="FE(3+)-TRANSPORT SYSTEM PERMEASE PROTEIN FBPB 2"/>
    <property type="match status" value="1"/>
</dbReference>
<dbReference type="Pfam" id="PF00528">
    <property type="entry name" value="BPD_transp_1"/>
    <property type="match status" value="1"/>
</dbReference>
<dbReference type="EMBL" id="UINC01209293">
    <property type="protein sequence ID" value="SVE32255.1"/>
    <property type="molecule type" value="Genomic_DNA"/>
</dbReference>
<dbReference type="PANTHER" id="PTHR43357">
    <property type="entry name" value="INNER MEMBRANE ABC TRANSPORTER PERMEASE PROTEIN YDCV"/>
    <property type="match status" value="1"/>
</dbReference>
<evidence type="ECO:0000256" key="1">
    <source>
        <dbReference type="ARBA" id="ARBA00004429"/>
    </source>
</evidence>
<gene>
    <name evidence="10" type="ORF">METZ01_LOCUS485109</name>
</gene>
<dbReference type="InterPro" id="IPR000515">
    <property type="entry name" value="MetI-like"/>
</dbReference>
<evidence type="ECO:0000256" key="8">
    <source>
        <dbReference type="SAM" id="Phobius"/>
    </source>
</evidence>
<keyword evidence="4" id="KW-0997">Cell inner membrane</keyword>
<sequence length="240" mass="26746">LRRSERRPLPNRYVPLAQFFCLLPVFLGFFLPGWMLLHWSWQSFSSWNAGRFISDASNSLLLAGITSLLALAVAMLLNFGIRLPNRKMLKGASRLASLGYAFPGPVIALGVLMPLSWFDQHFNQWLNAEGQTGTYWLSGTIFVLIYAYLIRFLALAQGSVESGMASITPQIEDSGRMLGSPQGKVLRDLYLPMLRGSLWTGGLLVFVDVMKELPATLMLQPFNTSTLATRAFAYASEEML</sequence>
<organism evidence="10">
    <name type="scientific">marine metagenome</name>
    <dbReference type="NCBI Taxonomy" id="408172"/>
    <lineage>
        <taxon>unclassified sequences</taxon>
        <taxon>metagenomes</taxon>
        <taxon>ecological metagenomes</taxon>
    </lineage>
</organism>
<feature type="domain" description="ABC transmembrane type-1" evidence="9">
    <location>
        <begin position="56"/>
        <end position="240"/>
    </location>
</feature>
<name>A0A383CKH4_9ZZZZ</name>